<dbReference type="KEGG" id="bgd:bgla_1p0850"/>
<keyword evidence="2" id="KW-0223">Dioxygenase</keyword>
<dbReference type="HOGENOM" id="CLU_048953_5_0_4"/>
<dbReference type="Proteomes" id="UP000008316">
    <property type="component" value="Plasmid bgla_1p"/>
</dbReference>
<dbReference type="PANTHER" id="PTHR20883:SF48">
    <property type="entry name" value="ECTOINE DIOXYGENASE"/>
    <property type="match status" value="1"/>
</dbReference>
<geneLocation type="plasmid" evidence="2 3">
    <name>bgla_1p</name>
</geneLocation>
<keyword evidence="2" id="KW-0560">Oxidoreductase</keyword>
<gene>
    <name evidence="2" type="ordered locus">bgla_1p0850</name>
</gene>
<dbReference type="SUPFAM" id="SSF51197">
    <property type="entry name" value="Clavaminate synthase-like"/>
    <property type="match status" value="1"/>
</dbReference>
<reference evidence="2 3" key="1">
    <citation type="journal article" date="2011" name="J. Bacteriol.">
        <title>Complete genome sequence of Burkholderia gladioli BSR3.</title>
        <authorList>
            <person name="Seo Y.S."/>
            <person name="Lim J."/>
            <person name="Choi B.S."/>
            <person name="Kim H."/>
            <person name="Goo E."/>
            <person name="Lee B."/>
            <person name="Lim J.S."/>
            <person name="Choi I.Y."/>
            <person name="Moon J.S."/>
            <person name="Kim J."/>
            <person name="Hwang I."/>
        </authorList>
    </citation>
    <scope>NUCLEOTIDE SEQUENCE [LARGE SCALE GENOMIC DNA]</scope>
    <source>
        <strain evidence="3">BSR3</strain>
    </source>
</reference>
<dbReference type="GO" id="GO:0016706">
    <property type="term" value="F:2-oxoglutarate-dependent dioxygenase activity"/>
    <property type="evidence" value="ECO:0007669"/>
    <property type="project" value="UniProtKB-ARBA"/>
</dbReference>
<name>F2LRJ6_BURGS</name>
<dbReference type="Pfam" id="PF05721">
    <property type="entry name" value="PhyH"/>
    <property type="match status" value="1"/>
</dbReference>
<sequence length="278" mass="31662">MKPRNAPTVWNGTGPLDREQMERYARDGFVLLKDVLERSLVDELRREVDRLRLGEHPSTIYERDTRTVRSVFDAHQLSETVLTGVVNRPFLLDVSEQILGKGLYVHQCHVNFKSPGGGGFAWHSDFTFWFWEDGMPEPRAISLFIFLDAARAETGPLCVIPGSHDHLLHTEWYRRVEDHKQAVRHDDPAHARQNGLIEFDQLREITSGTGIETIWGEPGDVLVMDGNLAHASGPNFGVHERRVLLLILNHIDNRIGKPYSGAQERPGFISSRNFTVIR</sequence>
<dbReference type="AlphaFoldDB" id="F2LRJ6"/>
<keyword evidence="2" id="KW-0614">Plasmid</keyword>
<evidence type="ECO:0000313" key="2">
    <source>
        <dbReference type="EMBL" id="AEA65490.1"/>
    </source>
</evidence>
<evidence type="ECO:0000313" key="3">
    <source>
        <dbReference type="Proteomes" id="UP000008316"/>
    </source>
</evidence>
<comment type="cofactor">
    <cofactor evidence="1">
        <name>Fe(2+)</name>
        <dbReference type="ChEBI" id="CHEBI:29033"/>
    </cofactor>
</comment>
<accession>F2LRJ6</accession>
<dbReference type="RefSeq" id="WP_013699872.1">
    <property type="nucleotide sequence ID" value="NC_015382.1"/>
</dbReference>
<proteinExistence type="predicted"/>
<protein>
    <submittedName>
        <fullName evidence="2">Hydroxylase/dioxygenase</fullName>
    </submittedName>
</protein>
<dbReference type="GO" id="GO:0005506">
    <property type="term" value="F:iron ion binding"/>
    <property type="evidence" value="ECO:0007669"/>
    <property type="project" value="UniProtKB-ARBA"/>
</dbReference>
<dbReference type="PANTHER" id="PTHR20883">
    <property type="entry name" value="PHYTANOYL-COA DIOXYGENASE DOMAIN CONTAINING 1"/>
    <property type="match status" value="1"/>
</dbReference>
<keyword evidence="3" id="KW-1185">Reference proteome</keyword>
<evidence type="ECO:0000256" key="1">
    <source>
        <dbReference type="ARBA" id="ARBA00001954"/>
    </source>
</evidence>
<dbReference type="EMBL" id="CP002601">
    <property type="protein sequence ID" value="AEA65490.1"/>
    <property type="molecule type" value="Genomic_DNA"/>
</dbReference>
<dbReference type="InterPro" id="IPR008775">
    <property type="entry name" value="Phytyl_CoA_dOase-like"/>
</dbReference>
<dbReference type="Gene3D" id="2.60.120.620">
    <property type="entry name" value="q2cbj1_9rhob like domain"/>
    <property type="match status" value="1"/>
</dbReference>
<organism evidence="2 3">
    <name type="scientific">Burkholderia gladioli (strain BSR3)</name>
    <dbReference type="NCBI Taxonomy" id="999541"/>
    <lineage>
        <taxon>Bacteria</taxon>
        <taxon>Pseudomonadati</taxon>
        <taxon>Pseudomonadota</taxon>
        <taxon>Betaproteobacteria</taxon>
        <taxon>Burkholderiales</taxon>
        <taxon>Burkholderiaceae</taxon>
        <taxon>Burkholderia</taxon>
    </lineage>
</organism>